<dbReference type="AlphaFoldDB" id="A0A8S1Y877"/>
<dbReference type="Proteomes" id="UP000683925">
    <property type="component" value="Unassembled WGS sequence"/>
</dbReference>
<accession>A0A8S1Y877</accession>
<dbReference type="OrthoDB" id="302103at2759"/>
<proteinExistence type="predicted"/>
<gene>
    <name evidence="1" type="ORF">POCTA_138.1.T1480101</name>
    <name evidence="2" type="ORF">POCTA_138.1.T1480103</name>
</gene>
<name>A0A8S1Y877_PAROT</name>
<comment type="caution">
    <text evidence="1">The sequence shown here is derived from an EMBL/GenBank/DDBJ whole genome shotgun (WGS) entry which is preliminary data.</text>
</comment>
<dbReference type="OMA" id="GFCVQCF"/>
<evidence type="ECO:0000313" key="2">
    <source>
        <dbReference type="EMBL" id="CAD8209795.1"/>
    </source>
</evidence>
<dbReference type="EMBL" id="CAJJDP010000150">
    <property type="protein sequence ID" value="CAD8209791.1"/>
    <property type="molecule type" value="Genomic_DNA"/>
</dbReference>
<evidence type="ECO:0000313" key="1">
    <source>
        <dbReference type="EMBL" id="CAD8209791.1"/>
    </source>
</evidence>
<evidence type="ECO:0000313" key="3">
    <source>
        <dbReference type="Proteomes" id="UP000683925"/>
    </source>
</evidence>
<dbReference type="EMBL" id="CAJJDP010000150">
    <property type="protein sequence ID" value="CAD8209795.1"/>
    <property type="molecule type" value="Genomic_DNA"/>
</dbReference>
<protein>
    <submittedName>
        <fullName evidence="1">Uncharacterized protein</fullName>
    </submittedName>
</protein>
<organism evidence="1 3">
    <name type="scientific">Paramecium octaurelia</name>
    <dbReference type="NCBI Taxonomy" id="43137"/>
    <lineage>
        <taxon>Eukaryota</taxon>
        <taxon>Sar</taxon>
        <taxon>Alveolata</taxon>
        <taxon>Ciliophora</taxon>
        <taxon>Intramacronucleata</taxon>
        <taxon>Oligohymenophorea</taxon>
        <taxon>Peniculida</taxon>
        <taxon>Parameciidae</taxon>
        <taxon>Paramecium</taxon>
    </lineage>
</organism>
<keyword evidence="3" id="KW-1185">Reference proteome</keyword>
<reference evidence="1" key="1">
    <citation type="submission" date="2021-01" db="EMBL/GenBank/DDBJ databases">
        <authorList>
            <consortium name="Genoscope - CEA"/>
            <person name="William W."/>
        </authorList>
    </citation>
    <scope>NUCLEOTIDE SEQUENCE</scope>
</reference>
<sequence length="295" mass="34769">MNKTLKFNRRLQQPSEQMGFCVRCFSFIPINEIDSHCLSCMENKRNIECYSDNISFQLEHINQVAQNGMEKCEQGSEKSKYLIRIQELCKQIEGIKCYNMLSVKKLEDMESEVKVLLSYSPQSMSVIMMLTRLESLLKEKLELQHKRKQITYNSLSQNSTARLKTEQNMSENTNSIYDYRKFQTENNPKQSLEFKRNFYSKCLEMKVKLPKNHPAQQILVQDLYNFVISKNYNNEQAGISNQLNMSLIYFLYTHLIITIFKFQVQTFQLEGNHHLDLNEQKSSITRCDILQAISQ</sequence>